<dbReference type="EMBL" id="BPLQ01003508">
    <property type="protein sequence ID" value="GIY01015.1"/>
    <property type="molecule type" value="Genomic_DNA"/>
</dbReference>
<evidence type="ECO:0000313" key="3">
    <source>
        <dbReference type="Proteomes" id="UP001054837"/>
    </source>
</evidence>
<dbReference type="Proteomes" id="UP001054837">
    <property type="component" value="Unassembled WGS sequence"/>
</dbReference>
<evidence type="ECO:0000256" key="1">
    <source>
        <dbReference type="SAM" id="MobiDB-lite"/>
    </source>
</evidence>
<protein>
    <submittedName>
        <fullName evidence="2">Uncharacterized protein</fullName>
    </submittedName>
</protein>
<accession>A0AAV4PWA4</accession>
<feature type="compositionally biased region" description="Polar residues" evidence="1">
    <location>
        <begin position="63"/>
        <end position="75"/>
    </location>
</feature>
<dbReference type="AlphaFoldDB" id="A0AAV4PWA4"/>
<organism evidence="2 3">
    <name type="scientific">Caerostris darwini</name>
    <dbReference type="NCBI Taxonomy" id="1538125"/>
    <lineage>
        <taxon>Eukaryota</taxon>
        <taxon>Metazoa</taxon>
        <taxon>Ecdysozoa</taxon>
        <taxon>Arthropoda</taxon>
        <taxon>Chelicerata</taxon>
        <taxon>Arachnida</taxon>
        <taxon>Araneae</taxon>
        <taxon>Araneomorphae</taxon>
        <taxon>Entelegynae</taxon>
        <taxon>Araneoidea</taxon>
        <taxon>Araneidae</taxon>
        <taxon>Caerostris</taxon>
    </lineage>
</organism>
<feature type="region of interest" description="Disordered" evidence="1">
    <location>
        <begin position="63"/>
        <end position="96"/>
    </location>
</feature>
<evidence type="ECO:0000313" key="2">
    <source>
        <dbReference type="EMBL" id="GIY01015.1"/>
    </source>
</evidence>
<comment type="caution">
    <text evidence="2">The sequence shown here is derived from an EMBL/GenBank/DDBJ whole genome shotgun (WGS) entry which is preliminary data.</text>
</comment>
<feature type="compositionally biased region" description="Polar residues" evidence="1">
    <location>
        <begin position="85"/>
        <end position="96"/>
    </location>
</feature>
<gene>
    <name evidence="2" type="ORF">CDAR_46401</name>
</gene>
<sequence>MSLFLAQNNLSLHEKETGNRRIQVRNSQVVIPLAFDRPNCKPSSQPNPFQGSLYHYPQSIQFSSTPALGRTTTKSRASDTEGVNVRNNPQRQSKCS</sequence>
<proteinExistence type="predicted"/>
<keyword evidence="3" id="KW-1185">Reference proteome</keyword>
<reference evidence="2 3" key="1">
    <citation type="submission" date="2021-06" db="EMBL/GenBank/DDBJ databases">
        <title>Caerostris darwini draft genome.</title>
        <authorList>
            <person name="Kono N."/>
            <person name="Arakawa K."/>
        </authorList>
    </citation>
    <scope>NUCLEOTIDE SEQUENCE [LARGE SCALE GENOMIC DNA]</scope>
</reference>
<name>A0AAV4PWA4_9ARAC</name>